<dbReference type="EMBL" id="VCHE01000037">
    <property type="protein sequence ID" value="KAB2575001.1"/>
    <property type="molecule type" value="Genomic_DNA"/>
</dbReference>
<dbReference type="PANTHER" id="PTHR36578">
    <property type="entry name" value="CHROMOSOME 15, WHOLE GENOME SHOTGUN SEQUENCE"/>
    <property type="match status" value="1"/>
</dbReference>
<feature type="region of interest" description="Disordered" evidence="1">
    <location>
        <begin position="460"/>
        <end position="488"/>
    </location>
</feature>
<feature type="compositionally biased region" description="Basic and acidic residues" evidence="1">
    <location>
        <begin position="462"/>
        <end position="475"/>
    </location>
</feature>
<dbReference type="Proteomes" id="UP000325902">
    <property type="component" value="Unassembled WGS sequence"/>
</dbReference>
<name>A0A5N5DBD9_9PEZI</name>
<evidence type="ECO:0000256" key="1">
    <source>
        <dbReference type="SAM" id="MobiDB-lite"/>
    </source>
</evidence>
<dbReference type="AlphaFoldDB" id="A0A5N5DBD9"/>
<dbReference type="OrthoDB" id="3931807at2759"/>
<comment type="caution">
    <text evidence="2">The sequence shown here is derived from an EMBL/GenBank/DDBJ whole genome shotgun (WGS) entry which is preliminary data.</text>
</comment>
<reference evidence="2 3" key="1">
    <citation type="journal article" date="2019" name="Sci. Rep.">
        <title>A multi-omics analysis of the grapevine pathogen Lasiodiplodia theobromae reveals that temperature affects the expression of virulence- and pathogenicity-related genes.</title>
        <authorList>
            <person name="Felix C."/>
            <person name="Meneses R."/>
            <person name="Goncalves M.F.M."/>
            <person name="Tilleman L."/>
            <person name="Duarte A.S."/>
            <person name="Jorrin-Novo J.V."/>
            <person name="Van de Peer Y."/>
            <person name="Deforce D."/>
            <person name="Van Nieuwerburgh F."/>
            <person name="Esteves A.C."/>
            <person name="Alves A."/>
        </authorList>
    </citation>
    <scope>NUCLEOTIDE SEQUENCE [LARGE SCALE GENOMIC DNA]</scope>
    <source>
        <strain evidence="2 3">LA-SOL3</strain>
    </source>
</reference>
<protein>
    <submittedName>
        <fullName evidence="2">Uncharacterized protein</fullName>
    </submittedName>
</protein>
<dbReference type="PANTHER" id="PTHR36578:SF1">
    <property type="entry name" value="APPLE DOMAIN-CONTAINING PROTEIN"/>
    <property type="match status" value="1"/>
</dbReference>
<evidence type="ECO:0000313" key="2">
    <source>
        <dbReference type="EMBL" id="KAB2575001.1"/>
    </source>
</evidence>
<organism evidence="2 3">
    <name type="scientific">Lasiodiplodia theobromae</name>
    <dbReference type="NCBI Taxonomy" id="45133"/>
    <lineage>
        <taxon>Eukaryota</taxon>
        <taxon>Fungi</taxon>
        <taxon>Dikarya</taxon>
        <taxon>Ascomycota</taxon>
        <taxon>Pezizomycotina</taxon>
        <taxon>Dothideomycetes</taxon>
        <taxon>Dothideomycetes incertae sedis</taxon>
        <taxon>Botryosphaeriales</taxon>
        <taxon>Botryosphaeriaceae</taxon>
        <taxon>Lasiodiplodia</taxon>
    </lineage>
</organism>
<gene>
    <name evidence="2" type="ORF">DBV05_g6369</name>
</gene>
<keyword evidence="3" id="KW-1185">Reference proteome</keyword>
<sequence>MKFVQLVGAAGMAGAVALPAAAPDLDADFLAAILAAPTPKTLGPEPDVYSSTVVSYNPTTVTAVVQSTITPDPTADAVKKRSVSPADKCAQNGWDCCPLPTGTLAVPDTAAAFTSYAAYSALATGASTPSNYQQAFSNKNGATQQVGYRGVFTLDSYDPSVCAAKCDADADCQAFNIYIERDPVLRPDYDVCQNPDATANIKCTLYGYPVHAETATNTGQYQGQFQILVAASNGYNKPYTAPTLENFNAPVGPLNGAIEDSHYYLYELYNDGPFSPASCAKGCQANTAWNKAHANNDGTYTACNFFNAYILYRDNNPVGTVCSYYSADIADPASKATNVGQYQGDVHVTVGESYTYTLTTQDNGGVSPVSSTGCANPGVCGTYQIWYMDNGGDAACGLDPDGNALCFVDMSCYGGPTCSTNSDCTGGTKCLTQSCCGFSLCATPTTVCANSASRVKRALMGPEKRRAASTRRSDSDACTALSCPSSSS</sequence>
<proteinExistence type="predicted"/>
<accession>A0A5N5DBD9</accession>
<evidence type="ECO:0000313" key="3">
    <source>
        <dbReference type="Proteomes" id="UP000325902"/>
    </source>
</evidence>